<evidence type="ECO:0000313" key="2">
    <source>
        <dbReference type="Proteomes" id="UP000197692"/>
    </source>
</evidence>
<protein>
    <submittedName>
        <fullName evidence="1">Uncharacterized protein</fullName>
    </submittedName>
</protein>
<dbReference type="RefSeq" id="WP_010933989.1">
    <property type="nucleotide sequence ID" value="NZ_LSZF01000018.1"/>
</dbReference>
<dbReference type="EMBL" id="LSZF01000018">
    <property type="protein sequence ID" value="OWM35425.1"/>
    <property type="molecule type" value="Genomic_DNA"/>
</dbReference>
<dbReference type="Proteomes" id="UP000197692">
    <property type="component" value="Unassembled WGS sequence"/>
</dbReference>
<comment type="caution">
    <text evidence="1">The sequence shown here is derived from an EMBL/GenBank/DDBJ whole genome shotgun (WGS) entry which is preliminary data.</text>
</comment>
<accession>A0A854NHN7</accession>
<proteinExistence type="predicted"/>
<reference evidence="2" key="1">
    <citation type="submission" date="2016-02" db="EMBL/GenBank/DDBJ databases">
        <title>Genomic analyses of a collection of pathogenic Corynebacterium diphtheriae.</title>
        <authorList>
            <person name="Sangal V."/>
            <person name="Titov L."/>
        </authorList>
    </citation>
    <scope>NUCLEOTIDE SEQUENCE [LARGE SCALE GENOMIC DNA]</scope>
    <source>
        <strain evidence="2">1438</strain>
    </source>
</reference>
<name>A0A854NHN7_CORDP</name>
<organism evidence="1 2">
    <name type="scientific">Corynebacterium diphtheriae bv. mitis</name>
    <dbReference type="NCBI Taxonomy" id="1806053"/>
    <lineage>
        <taxon>Bacteria</taxon>
        <taxon>Bacillati</taxon>
        <taxon>Actinomycetota</taxon>
        <taxon>Actinomycetes</taxon>
        <taxon>Mycobacteriales</taxon>
        <taxon>Corynebacteriaceae</taxon>
        <taxon>Corynebacterium</taxon>
    </lineage>
</organism>
<sequence>MKLSPHCSLPLTLGGTTDQVASQCYEHEIIDNDFVTELEGFIDIENIEPGDEGRKIICRVENGRCVTVTMAYLDLPITDTFLGLGLNYGPNAKAQFLAGLRHQGVEVIAQSEYIILPNDFVTIELGESITWWDRAYWGTDGFLNEAISLQP</sequence>
<evidence type="ECO:0000313" key="1">
    <source>
        <dbReference type="EMBL" id="OWM35425.1"/>
    </source>
</evidence>
<dbReference type="AlphaFoldDB" id="A0A854NHN7"/>
<gene>
    <name evidence="1" type="ORF">AY602_01225</name>
</gene>